<sequence length="164" mass="16861">MPAKTKTATAETEGQEGAKSRAWAFLTKQDAEALDARAQAERVKPSEITLRAIRAYLATPLPSASVAELAGMMTPAKQAALDATVSVPMAVSAMLAQSYVDRLAAAAVTFERAAEVLASAVPSVVVQAEAQTEIRENLAAIADGIGTVAADVAARYGMAAEAEG</sequence>
<dbReference type="RefSeq" id="WP_090664984.1">
    <property type="nucleotide sequence ID" value="NZ_FMZX01000027.1"/>
</dbReference>
<organism evidence="1 2">
    <name type="scientific">Belnapia rosea</name>
    <dbReference type="NCBI Taxonomy" id="938405"/>
    <lineage>
        <taxon>Bacteria</taxon>
        <taxon>Pseudomonadati</taxon>
        <taxon>Pseudomonadota</taxon>
        <taxon>Alphaproteobacteria</taxon>
        <taxon>Acetobacterales</taxon>
        <taxon>Roseomonadaceae</taxon>
        <taxon>Belnapia</taxon>
    </lineage>
</organism>
<protein>
    <submittedName>
        <fullName evidence="1">Uncharacterized protein</fullName>
    </submittedName>
</protein>
<name>A0A1G7BUZ6_9PROT</name>
<keyword evidence="2" id="KW-1185">Reference proteome</keyword>
<dbReference type="EMBL" id="FMZX01000027">
    <property type="protein sequence ID" value="SDE30186.1"/>
    <property type="molecule type" value="Genomic_DNA"/>
</dbReference>
<accession>A0A1G7BUZ6</accession>
<proteinExistence type="predicted"/>
<dbReference type="Proteomes" id="UP000198925">
    <property type="component" value="Unassembled WGS sequence"/>
</dbReference>
<reference evidence="1 2" key="1">
    <citation type="submission" date="2016-10" db="EMBL/GenBank/DDBJ databases">
        <authorList>
            <person name="de Groot N.N."/>
        </authorList>
    </citation>
    <scope>NUCLEOTIDE SEQUENCE [LARGE SCALE GENOMIC DNA]</scope>
    <source>
        <strain evidence="1 2">CPCC 100156</strain>
    </source>
</reference>
<gene>
    <name evidence="1" type="ORF">SAMN04487779_102713</name>
</gene>
<dbReference type="AlphaFoldDB" id="A0A1G7BUZ6"/>
<evidence type="ECO:0000313" key="1">
    <source>
        <dbReference type="EMBL" id="SDE30186.1"/>
    </source>
</evidence>
<evidence type="ECO:0000313" key="2">
    <source>
        <dbReference type="Proteomes" id="UP000198925"/>
    </source>
</evidence>